<dbReference type="EMBL" id="DF970162">
    <property type="protein sequence ID" value="GAP65556.1"/>
    <property type="molecule type" value="Genomic_DNA"/>
</dbReference>
<evidence type="ECO:0000313" key="2">
    <source>
        <dbReference type="EMBL" id="GAN44959.1"/>
    </source>
</evidence>
<keyword evidence="4" id="KW-1185">Reference proteome</keyword>
<dbReference type="SUPFAM" id="SSF82171">
    <property type="entry name" value="DPP6 N-terminal domain-like"/>
    <property type="match status" value="1"/>
</dbReference>
<dbReference type="Pfam" id="PF07676">
    <property type="entry name" value="PD40"/>
    <property type="match status" value="3"/>
</dbReference>
<sequence>MSVTPVVARLVGACVATAVAAPAAPAVSAPPQVFAPGVISGPANDAAATFTPDGRTVYFFRSNHEDYDILASHFDGARWSPPVLAPFSGRWRDLEPAMSPDGRYLIFASSRPADDRGRAPDGHWGGQVHAGKGGSLWRVDRRGDGWSAAVRLPDAINFSDATFSPAIAADGTLYFMAATGAQGHFRLYRAPYAHGAYGAPQPLPFSSGAWSDVDPAVAPDQSFIVFSSTRPPASKTLDVFVAFRDGAG</sequence>
<accession>A0A0K8QLG1</accession>
<reference evidence="2" key="1">
    <citation type="submission" date="2015-03" db="EMBL/GenBank/DDBJ databases">
        <title>Draft genome sequence of Mizugakiibacter sediminis skMP5.</title>
        <authorList>
            <person name="Watanabe T."/>
            <person name="Kojima H."/>
            <person name="Fukui M."/>
        </authorList>
    </citation>
    <scope>NUCLEOTIDE SEQUENCE</scope>
    <source>
        <strain evidence="2">SkMP5</strain>
    </source>
</reference>
<organism evidence="3">
    <name type="scientific">Mizugakiibacter sediminis</name>
    <dbReference type="NCBI Taxonomy" id="1475481"/>
    <lineage>
        <taxon>Bacteria</taxon>
        <taxon>Pseudomonadati</taxon>
        <taxon>Pseudomonadota</taxon>
        <taxon>Gammaproteobacteria</taxon>
        <taxon>Lysobacterales</taxon>
        <taxon>Rhodanobacteraceae</taxon>
        <taxon>Mizugakiibacter</taxon>
    </lineage>
</organism>
<dbReference type="RefSeq" id="WP_062535418.1">
    <property type="nucleotide sequence ID" value="NZ_DF970162.1"/>
</dbReference>
<dbReference type="InterPro" id="IPR011659">
    <property type="entry name" value="WD40"/>
</dbReference>
<protein>
    <submittedName>
        <fullName evidence="3">Uncharacterized protein</fullName>
    </submittedName>
</protein>
<keyword evidence="1" id="KW-0732">Signal</keyword>
<dbReference type="AlphaFoldDB" id="A0A0K8QLG1"/>
<gene>
    <name evidence="2" type="ORF">MBSD_1497</name>
    <name evidence="3" type="ORF">MBSD_n0846</name>
</gene>
<name>A0A0K8QLG1_9GAMM</name>
<dbReference type="OrthoDB" id="240809at2"/>
<dbReference type="InterPro" id="IPR011042">
    <property type="entry name" value="6-blade_b-propeller_TolB-like"/>
</dbReference>
<dbReference type="Gene3D" id="2.120.10.30">
    <property type="entry name" value="TolB, C-terminal domain"/>
    <property type="match status" value="2"/>
</dbReference>
<proteinExistence type="predicted"/>
<evidence type="ECO:0000313" key="3">
    <source>
        <dbReference type="EMBL" id="GAP65556.1"/>
    </source>
</evidence>
<reference evidence="3" key="2">
    <citation type="submission" date="2015-08" db="EMBL/GenBank/DDBJ databases">
        <title>Complete DNA Sequence of Pseudomonas syringae pv. actinidiae, the Causal Agent of Kiwifruit Canker Disease.</title>
        <authorList>
            <person name="Rikkerink E.H.A."/>
            <person name="Fineran P.C."/>
        </authorList>
    </citation>
    <scope>NUCLEOTIDE SEQUENCE</scope>
    <source>
        <strain evidence="3">SkMP5</strain>
    </source>
</reference>
<evidence type="ECO:0000313" key="4">
    <source>
        <dbReference type="Proteomes" id="UP000253740"/>
    </source>
</evidence>
<feature type="chain" id="PRO_5007414583" evidence="1">
    <location>
        <begin position="21"/>
        <end position="248"/>
    </location>
</feature>
<dbReference type="HOGENOM" id="CLU_059007_1_0_6"/>
<evidence type="ECO:0000256" key="1">
    <source>
        <dbReference type="SAM" id="SignalP"/>
    </source>
</evidence>
<dbReference type="EMBL" id="DF952379">
    <property type="protein sequence ID" value="GAN44959.1"/>
    <property type="molecule type" value="Genomic_DNA"/>
</dbReference>
<feature type="signal peptide" evidence="1">
    <location>
        <begin position="1"/>
        <end position="20"/>
    </location>
</feature>
<dbReference type="Proteomes" id="UP000253740">
    <property type="component" value="Unassembled WGS sequence"/>
</dbReference>
<dbReference type="STRING" id="1475481.GCA_000953855_00858"/>